<feature type="compositionally biased region" description="Basic and acidic residues" evidence="1">
    <location>
        <begin position="1"/>
        <end position="18"/>
    </location>
</feature>
<evidence type="ECO:0000313" key="2">
    <source>
        <dbReference type="EMBL" id="KAJ8882259.1"/>
    </source>
</evidence>
<feature type="region of interest" description="Disordered" evidence="1">
    <location>
        <begin position="790"/>
        <end position="828"/>
    </location>
</feature>
<gene>
    <name evidence="2" type="ORF">PR048_018747</name>
</gene>
<comment type="caution">
    <text evidence="2">The sequence shown here is derived from an EMBL/GenBank/DDBJ whole genome shotgun (WGS) entry which is preliminary data.</text>
</comment>
<evidence type="ECO:0000313" key="3">
    <source>
        <dbReference type="Proteomes" id="UP001159363"/>
    </source>
</evidence>
<proteinExistence type="predicted"/>
<organism evidence="2 3">
    <name type="scientific">Dryococelus australis</name>
    <dbReference type="NCBI Taxonomy" id="614101"/>
    <lineage>
        <taxon>Eukaryota</taxon>
        <taxon>Metazoa</taxon>
        <taxon>Ecdysozoa</taxon>
        <taxon>Arthropoda</taxon>
        <taxon>Hexapoda</taxon>
        <taxon>Insecta</taxon>
        <taxon>Pterygota</taxon>
        <taxon>Neoptera</taxon>
        <taxon>Polyneoptera</taxon>
        <taxon>Phasmatodea</taxon>
        <taxon>Verophasmatodea</taxon>
        <taxon>Anareolatae</taxon>
        <taxon>Phasmatidae</taxon>
        <taxon>Eurycanthinae</taxon>
        <taxon>Dryococelus</taxon>
    </lineage>
</organism>
<feature type="region of interest" description="Disordered" evidence="1">
    <location>
        <begin position="1"/>
        <end position="22"/>
    </location>
</feature>
<protein>
    <submittedName>
        <fullName evidence="2">Uncharacterized protein</fullName>
    </submittedName>
</protein>
<evidence type="ECO:0000256" key="1">
    <source>
        <dbReference type="SAM" id="MobiDB-lite"/>
    </source>
</evidence>
<dbReference type="Proteomes" id="UP001159363">
    <property type="component" value="Chromosome 5"/>
</dbReference>
<reference evidence="2 3" key="1">
    <citation type="submission" date="2023-02" db="EMBL/GenBank/DDBJ databases">
        <title>LHISI_Scaffold_Assembly.</title>
        <authorList>
            <person name="Stuart O.P."/>
            <person name="Cleave R."/>
            <person name="Magrath M.J.L."/>
            <person name="Mikheyev A.S."/>
        </authorList>
    </citation>
    <scope>NUCLEOTIDE SEQUENCE [LARGE SCALE GENOMIC DNA]</scope>
    <source>
        <strain evidence="2">Daus_M_001</strain>
        <tissue evidence="2">Leg muscle</tissue>
    </source>
</reference>
<dbReference type="EMBL" id="JARBHB010000006">
    <property type="protein sequence ID" value="KAJ8882259.1"/>
    <property type="molecule type" value="Genomic_DNA"/>
</dbReference>
<accession>A0ABQ9HDD0</accession>
<keyword evidence="3" id="KW-1185">Reference proteome</keyword>
<feature type="region of interest" description="Disordered" evidence="1">
    <location>
        <begin position="521"/>
        <end position="542"/>
    </location>
</feature>
<name>A0ABQ9HDD0_9NEOP</name>
<sequence>MKEKKDINTAKPKNEKLKKSANNTRFKEATVIKTKVKKLHACIVMGSLAMVEMVKRGLKPLTRGPGKPITSSPPVLAAVGLGPGPDPGSGSLDGPMVSIPESHRYCFGTLPDGSVSGDLHMGSVMIVDTFPVSLHNAVRCCSLYTRLPTTSCLTSGIAASYLSVAHSRLNAAPGTRFPRSYLLPHTHNTTSVLRHHLTTPYTALLLHPAMQQATPSSAHYGTHMCTSSNIRSPLAYINVCMLKNPDDLRPSSDRRVNSRERSEIRFSRAGRKFKYVSRAKWIAQSDIFDSKGSMTACSVLPKLLSITCTLAAQQSSYTLLTITLDISNTYNMQVSHLIGVGFYGFRTHREGEGMAEANFDIRSVLRWELKCIPAKFGSDLSNGVELSAAEHLRHMSRGENIPHGHANTGTTYICRGSILPHRRTGVPQTCTSASLQDQRHDAATHLATHSTATTHYRPPAPAVEPPGPFTQQQHLPASTIVIDPHGRVPPSLANSLLSHSCYYITPRIDYVYDNYNYFPSRSAGGRRRRRGNSPFLSGGSTRESGCGGLGVGRGGGAVGGGGGCGAGCCGLGGGGDGGFCGAGTATSAPKWLHRRQPPRPTSRLVGRVSHTRYTPGVGGGGGGGGRLGVGLGRSVVVVVVVVVVEVVLRAAAFVFSAKEIQSDIHSLLEARRQLPDGKRKVRLRLPRPKAPGFIKYKENIILFNADDLMIHECVQLVQSRECLVEIARCTMKEMVRPSSGSGGTCTVPNIDVLRADEVEASAGMHGRGKREIPKKTHRLTASFGTISTCEKPGVTPPGIEPGSPTWDASSLPTRPPRPLPSSGVTTSDITELARPHKPYRPNVTTIQFAKAKPVK</sequence>